<dbReference type="Proteomes" id="UP001497623">
    <property type="component" value="Unassembled WGS sequence"/>
</dbReference>
<dbReference type="InterPro" id="IPR036508">
    <property type="entry name" value="Chitin-bd_dom_sf"/>
</dbReference>
<feature type="domain" description="Chitin-binding type-2" evidence="3">
    <location>
        <begin position="90"/>
        <end position="147"/>
    </location>
</feature>
<protein>
    <recommendedName>
        <fullName evidence="3">Chitin-binding type-2 domain-containing protein</fullName>
    </recommendedName>
</protein>
<dbReference type="EMBL" id="CAXKWB010015320">
    <property type="protein sequence ID" value="CAL4113331.1"/>
    <property type="molecule type" value="Genomic_DNA"/>
</dbReference>
<feature type="compositionally biased region" description="Basic and acidic residues" evidence="1">
    <location>
        <begin position="307"/>
        <end position="335"/>
    </location>
</feature>
<evidence type="ECO:0000256" key="1">
    <source>
        <dbReference type="SAM" id="MobiDB-lite"/>
    </source>
</evidence>
<dbReference type="GO" id="GO:0005576">
    <property type="term" value="C:extracellular region"/>
    <property type="evidence" value="ECO:0007669"/>
    <property type="project" value="InterPro"/>
</dbReference>
<dbReference type="InterPro" id="IPR052976">
    <property type="entry name" value="Scoloptoxin-like"/>
</dbReference>
<organism evidence="4 5">
    <name type="scientific">Meganyctiphanes norvegica</name>
    <name type="common">Northern krill</name>
    <name type="synonym">Thysanopoda norvegica</name>
    <dbReference type="NCBI Taxonomy" id="48144"/>
    <lineage>
        <taxon>Eukaryota</taxon>
        <taxon>Metazoa</taxon>
        <taxon>Ecdysozoa</taxon>
        <taxon>Arthropoda</taxon>
        <taxon>Crustacea</taxon>
        <taxon>Multicrustacea</taxon>
        <taxon>Malacostraca</taxon>
        <taxon>Eumalacostraca</taxon>
        <taxon>Eucarida</taxon>
        <taxon>Euphausiacea</taxon>
        <taxon>Euphausiidae</taxon>
        <taxon>Meganyctiphanes</taxon>
    </lineage>
</organism>
<comment type="caution">
    <text evidence="4">The sequence shown here is derived from an EMBL/GenBank/DDBJ whole genome shotgun (WGS) entry which is preliminary data.</text>
</comment>
<gene>
    <name evidence="4" type="ORF">MNOR_LOCUS20097</name>
</gene>
<evidence type="ECO:0000313" key="5">
    <source>
        <dbReference type="Proteomes" id="UP001497623"/>
    </source>
</evidence>
<feature type="compositionally biased region" description="Basic and acidic residues" evidence="1">
    <location>
        <begin position="447"/>
        <end position="459"/>
    </location>
</feature>
<feature type="compositionally biased region" description="Basic and acidic residues" evidence="1">
    <location>
        <begin position="471"/>
        <end position="484"/>
    </location>
</feature>
<feature type="signal peptide" evidence="2">
    <location>
        <begin position="1"/>
        <end position="18"/>
    </location>
</feature>
<reference evidence="4 5" key="1">
    <citation type="submission" date="2024-05" db="EMBL/GenBank/DDBJ databases">
        <authorList>
            <person name="Wallberg A."/>
        </authorList>
    </citation>
    <scope>NUCLEOTIDE SEQUENCE [LARGE SCALE GENOMIC DNA]</scope>
</reference>
<dbReference type="Pfam" id="PF01607">
    <property type="entry name" value="CBM_14"/>
    <property type="match status" value="1"/>
</dbReference>
<feature type="compositionally biased region" description="Acidic residues" evidence="1">
    <location>
        <begin position="510"/>
        <end position="525"/>
    </location>
</feature>
<dbReference type="InterPro" id="IPR002557">
    <property type="entry name" value="Chitin-bd_dom"/>
</dbReference>
<accession>A0AAV2R3J8</accession>
<dbReference type="PANTHER" id="PTHR22933">
    <property type="entry name" value="FI18007P1-RELATED"/>
    <property type="match status" value="1"/>
</dbReference>
<sequence>MLIRLCWAIGLYGATVMGQNANHAAHVAIRKAAEAASTAANTTRPPLTGNPNIDYKWDPNLPIELHGYDLSNYPFYNGLPDDLLDPSVYNFTCDDRLDGFYASVHHQCQVYHNCLFGSRYDFLCANYTVFDQKNFICHYVSLVDCAGSAKHFDRNEELYVTTTTTTERPSQPQIIYIERPARPRPGSRPRPRPFFNVKNRRPEIQAPPSQPIDEEPVQPRPAGGRRPSNRRPAPAYYDDYYDDYNYYDYGGDYYGDYYYDDEPVSTTTTTTTPPPPIRRKRPQRTRLGQGRRPGAFARPNFRQRTSRLQDDARPIEQDIRPVEKDSQNIEPELRKPTNRRRPGPRPNKPSFKNTTPADPFSDYYDDNIVSEEPSSTTLTTTSTTTPTPVIPTQRQPRPRIRPRKPEPTTEETLVPNDQEPDENTSQSTVTVRRDRKPINGRRPFRPAPKESSPEPERSGEPVVNARQPFRPRAEESTPKEEVSVREPLGSGRRTQGPRFPSRRKPTTETQPEEPVNEEVIIEEDPPLAPGIEVIADGTLQDESHAEEIVSPTRPNTRRRVRIGGLRRPQRQSQSDYEY</sequence>
<feature type="region of interest" description="Disordered" evidence="1">
    <location>
        <begin position="261"/>
        <end position="578"/>
    </location>
</feature>
<evidence type="ECO:0000313" key="4">
    <source>
        <dbReference type="EMBL" id="CAL4113331.1"/>
    </source>
</evidence>
<feature type="region of interest" description="Disordered" evidence="1">
    <location>
        <begin position="162"/>
        <end position="241"/>
    </location>
</feature>
<evidence type="ECO:0000256" key="2">
    <source>
        <dbReference type="SAM" id="SignalP"/>
    </source>
</evidence>
<dbReference type="PROSITE" id="PS50940">
    <property type="entry name" value="CHIT_BIND_II"/>
    <property type="match status" value="1"/>
</dbReference>
<dbReference type="PANTHER" id="PTHR22933:SF42">
    <property type="entry name" value="FI18455P1-RELATED"/>
    <property type="match status" value="1"/>
</dbReference>
<feature type="compositionally biased region" description="Low complexity" evidence="1">
    <location>
        <begin position="370"/>
        <end position="395"/>
    </location>
</feature>
<keyword evidence="5" id="KW-1185">Reference proteome</keyword>
<evidence type="ECO:0000259" key="3">
    <source>
        <dbReference type="PROSITE" id="PS50940"/>
    </source>
</evidence>
<dbReference type="AlphaFoldDB" id="A0AAV2R3J8"/>
<dbReference type="SMART" id="SM00494">
    <property type="entry name" value="ChtBD2"/>
    <property type="match status" value="1"/>
</dbReference>
<feature type="compositionally biased region" description="Basic residues" evidence="1">
    <location>
        <begin position="433"/>
        <end position="444"/>
    </location>
</feature>
<proteinExistence type="predicted"/>
<feature type="chain" id="PRO_5043774614" description="Chitin-binding type-2 domain-containing protein" evidence="2">
    <location>
        <begin position="19"/>
        <end position="578"/>
    </location>
</feature>
<dbReference type="Gene3D" id="2.170.140.10">
    <property type="entry name" value="Chitin binding domain"/>
    <property type="match status" value="1"/>
</dbReference>
<name>A0AAV2R3J8_MEGNR</name>
<keyword evidence="2" id="KW-0732">Signal</keyword>
<dbReference type="GO" id="GO:0008061">
    <property type="term" value="F:chitin binding"/>
    <property type="evidence" value="ECO:0007669"/>
    <property type="project" value="InterPro"/>
</dbReference>
<dbReference type="SUPFAM" id="SSF57625">
    <property type="entry name" value="Invertebrate chitin-binding proteins"/>
    <property type="match status" value="1"/>
</dbReference>